<evidence type="ECO:0000256" key="2">
    <source>
        <dbReference type="PROSITE-ProRule" id="PRU00335"/>
    </source>
</evidence>
<keyword evidence="1 2" id="KW-0238">DNA-binding</keyword>
<dbReference type="SUPFAM" id="SSF46689">
    <property type="entry name" value="Homeodomain-like"/>
    <property type="match status" value="1"/>
</dbReference>
<feature type="DNA-binding region" description="H-T-H motif" evidence="2">
    <location>
        <begin position="30"/>
        <end position="49"/>
    </location>
</feature>
<evidence type="ECO:0000256" key="1">
    <source>
        <dbReference type="ARBA" id="ARBA00023125"/>
    </source>
</evidence>
<protein>
    <recommendedName>
        <fullName evidence="3">HTH tetR-type domain-containing protein</fullName>
    </recommendedName>
</protein>
<proteinExistence type="predicted"/>
<accession>A0A5Q4ZXB0</accession>
<sequence>MINKKTDTIVIRILHASILHFGKKHYKNVKVRDIAKSCKISSSLLYYHFKNKEQLLIESYSLLIESRTSVIKNITFKKLTLVLLSIFLENPMYANSINELLSKKPNISVEINDILKKQIHRCSDINIDTYTAYKVALVSLFAHPIIMRNLNEAVFDNQSLYDVYSNILK</sequence>
<dbReference type="Gene3D" id="1.10.357.10">
    <property type="entry name" value="Tetracycline Repressor, domain 2"/>
    <property type="match status" value="1"/>
</dbReference>
<gene>
    <name evidence="4" type="ORF">AW0309160_04213</name>
</gene>
<evidence type="ECO:0000313" key="4">
    <source>
        <dbReference type="EMBL" id="VVV06719.1"/>
    </source>
</evidence>
<reference evidence="4" key="1">
    <citation type="submission" date="2019-09" db="EMBL/GenBank/DDBJ databases">
        <authorList>
            <person name="Hjerde E."/>
        </authorList>
    </citation>
    <scope>NUCLEOTIDE SEQUENCE</scope>
    <source>
        <strain evidence="4">06/09/160</strain>
    </source>
</reference>
<dbReference type="Pfam" id="PF00440">
    <property type="entry name" value="TetR_N"/>
    <property type="match status" value="1"/>
</dbReference>
<evidence type="ECO:0000259" key="3">
    <source>
        <dbReference type="PROSITE" id="PS50977"/>
    </source>
</evidence>
<name>A0A5Q4ZXB0_9GAMM</name>
<dbReference type="AlphaFoldDB" id="A0A5Q4ZXB0"/>
<organism evidence="4">
    <name type="scientific">Aliivibrio wodanis</name>
    <dbReference type="NCBI Taxonomy" id="80852"/>
    <lineage>
        <taxon>Bacteria</taxon>
        <taxon>Pseudomonadati</taxon>
        <taxon>Pseudomonadota</taxon>
        <taxon>Gammaproteobacteria</taxon>
        <taxon>Vibrionales</taxon>
        <taxon>Vibrionaceae</taxon>
        <taxon>Aliivibrio</taxon>
    </lineage>
</organism>
<dbReference type="PRINTS" id="PR00455">
    <property type="entry name" value="HTHTETR"/>
</dbReference>
<dbReference type="GO" id="GO:0003677">
    <property type="term" value="F:DNA binding"/>
    <property type="evidence" value="ECO:0007669"/>
    <property type="project" value="UniProtKB-UniRule"/>
</dbReference>
<dbReference type="EMBL" id="LR721751">
    <property type="protein sequence ID" value="VVV06719.1"/>
    <property type="molecule type" value="Genomic_DNA"/>
</dbReference>
<dbReference type="InterPro" id="IPR001647">
    <property type="entry name" value="HTH_TetR"/>
</dbReference>
<feature type="domain" description="HTH tetR-type" evidence="3">
    <location>
        <begin position="7"/>
        <end position="67"/>
    </location>
</feature>
<dbReference type="PROSITE" id="PS50977">
    <property type="entry name" value="HTH_TETR_2"/>
    <property type="match status" value="1"/>
</dbReference>
<dbReference type="InterPro" id="IPR009057">
    <property type="entry name" value="Homeodomain-like_sf"/>
</dbReference>